<keyword evidence="3" id="KW-1185">Reference proteome</keyword>
<comment type="caution">
    <text evidence="2">The sequence shown here is derived from an EMBL/GenBank/DDBJ whole genome shotgun (WGS) entry which is preliminary data.</text>
</comment>
<dbReference type="Proteomes" id="UP000576969">
    <property type="component" value="Unassembled WGS sequence"/>
</dbReference>
<accession>A0A7Y9KJY6</accession>
<keyword evidence="1" id="KW-0802">TPR repeat</keyword>
<proteinExistence type="predicted"/>
<dbReference type="SUPFAM" id="SSF48452">
    <property type="entry name" value="TPR-like"/>
    <property type="match status" value="1"/>
</dbReference>
<feature type="repeat" description="TPR" evidence="1">
    <location>
        <begin position="624"/>
        <end position="657"/>
    </location>
</feature>
<dbReference type="EMBL" id="JACCBV010000001">
    <property type="protein sequence ID" value="NYE18653.1"/>
    <property type="molecule type" value="Genomic_DNA"/>
</dbReference>
<dbReference type="InterPro" id="IPR019734">
    <property type="entry name" value="TPR_rpt"/>
</dbReference>
<gene>
    <name evidence="2" type="ORF">BJ991_000681</name>
</gene>
<organism evidence="2 3">
    <name type="scientific">Microbacterium immunditiarum</name>
    <dbReference type="NCBI Taxonomy" id="337480"/>
    <lineage>
        <taxon>Bacteria</taxon>
        <taxon>Bacillati</taxon>
        <taxon>Actinomycetota</taxon>
        <taxon>Actinomycetes</taxon>
        <taxon>Micrococcales</taxon>
        <taxon>Microbacteriaceae</taxon>
        <taxon>Microbacterium</taxon>
    </lineage>
</organism>
<evidence type="ECO:0000313" key="3">
    <source>
        <dbReference type="Proteomes" id="UP000576969"/>
    </source>
</evidence>
<dbReference type="SUPFAM" id="SSF52540">
    <property type="entry name" value="P-loop containing nucleoside triphosphate hydrolases"/>
    <property type="match status" value="1"/>
</dbReference>
<name>A0A7Y9KJY6_9MICO</name>
<evidence type="ECO:0008006" key="4">
    <source>
        <dbReference type="Google" id="ProtNLM"/>
    </source>
</evidence>
<dbReference type="InterPro" id="IPR027417">
    <property type="entry name" value="P-loop_NTPase"/>
</dbReference>
<sequence>MHLFDAPDSVRNIELSSLFTDRVEESEAFDASLAAHRRRLDQEAGESPRGRNVLVFHGMGGIGKSALSQRLEEWVGRSLNPSVGWGAPPATKVDATVRIDLHNAQGHIDGAERLAEMRIQLGRLKERWPLFDVAFAAYWAATHPLAPLPVIGSESGVAFAAPTIAILSALTEDRIPEDFDNPSTATSIGAVVTTWLADAISSRFRRRLAIDPPVGYDDLFIRCATEPSPSNPRPELLGLLASLLDYEIASWQGPTPLVVVFIDTFERVGDLGNAEGEALLNQVAYAMPHVLFVITGRDRLRWWDLSGRWLPHRGPRTWPLLVQGAVDEPRQHALELLSERDRRSLLQRIRESLDLPVSDDVLEEIADQSGGLPEYIRLAKESAIERNRNGLEITAEAVTGSLDDLVLRLLRDVTAEDEQAAIRAAALFPECTPALVAATASVTHGAAARALARPLFTPVIENPGRFTMHDRVRDAIRGAGHGSRGGWAEADWVDAGTRAISHSKTEFDDARRRYDLAFAAENGAEAAGVAGELLQIVGMAITVLCATEARVEQATAPGYADWLTEAVIKGPSIAGLRPFVPARAQTARGSDILRFIEAKSDSTPHSVRTAILRSLFDSSSHMSWIAGRHLAYAYASAADWDRALSTFDELIARKPENEFVRHHRALRLVVARRFGQALDAVPELSPKRHRGVRARIDAAHGKPAERVRILREAATRPDTTAGIKDRLEDEGFAWRWAALVDGDVSESQIESLHLRAASAGHDIAQRDAIVAKALKKGAVGDADLRWLVGVDRSRNDGHLGFREALVRCALAFASSDDSALRTLQQEISSRSQPRGQSWIPVDFLMEWLGYELPTAPAEWLIPREKVARRWIKIWSRWKERASSTPA</sequence>
<reference evidence="2 3" key="1">
    <citation type="submission" date="2020-07" db="EMBL/GenBank/DDBJ databases">
        <title>Sequencing the genomes of 1000 actinobacteria strains.</title>
        <authorList>
            <person name="Klenk H.-P."/>
        </authorList>
    </citation>
    <scope>NUCLEOTIDE SEQUENCE [LARGE SCALE GENOMIC DNA]</scope>
    <source>
        <strain evidence="2 3">DSM 24662</strain>
    </source>
</reference>
<evidence type="ECO:0000256" key="1">
    <source>
        <dbReference type="PROSITE-ProRule" id="PRU00339"/>
    </source>
</evidence>
<dbReference type="AlphaFoldDB" id="A0A7Y9KJY6"/>
<dbReference type="RefSeq" id="WP_179487451.1">
    <property type="nucleotide sequence ID" value="NZ_JACCBV010000001.1"/>
</dbReference>
<dbReference type="PROSITE" id="PS50005">
    <property type="entry name" value="TPR"/>
    <property type="match status" value="1"/>
</dbReference>
<evidence type="ECO:0000313" key="2">
    <source>
        <dbReference type="EMBL" id="NYE18653.1"/>
    </source>
</evidence>
<dbReference type="InterPro" id="IPR011990">
    <property type="entry name" value="TPR-like_helical_dom_sf"/>
</dbReference>
<protein>
    <recommendedName>
        <fullName evidence="4">Orc1-like AAA ATPase domain-containing protein</fullName>
    </recommendedName>
</protein>